<dbReference type="STRING" id="83449.BON30_30195"/>
<dbReference type="InterPro" id="IPR008984">
    <property type="entry name" value="SMAD_FHA_dom_sf"/>
</dbReference>
<dbReference type="Proteomes" id="UP000182229">
    <property type="component" value="Unassembled WGS sequence"/>
</dbReference>
<dbReference type="Pfam" id="PF00498">
    <property type="entry name" value="FHA"/>
    <property type="match status" value="1"/>
</dbReference>
<dbReference type="InterPro" id="IPR000253">
    <property type="entry name" value="FHA_dom"/>
</dbReference>
<evidence type="ECO:0000256" key="1">
    <source>
        <dbReference type="SAM" id="Phobius"/>
    </source>
</evidence>
<dbReference type="EMBL" id="MPIN01000009">
    <property type="protein sequence ID" value="OJH36780.1"/>
    <property type="molecule type" value="Genomic_DNA"/>
</dbReference>
<feature type="transmembrane region" description="Helical" evidence="1">
    <location>
        <begin position="221"/>
        <end position="241"/>
    </location>
</feature>
<keyword evidence="4" id="KW-1185">Reference proteome</keyword>
<dbReference type="RefSeq" id="WP_071901936.1">
    <property type="nucleotide sequence ID" value="NZ_MPIN01000009.1"/>
</dbReference>
<feature type="domain" description="FHA" evidence="2">
    <location>
        <begin position="27"/>
        <end position="71"/>
    </location>
</feature>
<feature type="transmembrane region" description="Helical" evidence="1">
    <location>
        <begin position="154"/>
        <end position="176"/>
    </location>
</feature>
<dbReference type="SMART" id="SM00240">
    <property type="entry name" value="FHA"/>
    <property type="match status" value="1"/>
</dbReference>
<feature type="transmembrane region" description="Helical" evidence="1">
    <location>
        <begin position="126"/>
        <end position="142"/>
    </location>
</feature>
<proteinExistence type="predicted"/>
<organism evidence="3 4">
    <name type="scientific">Cystobacter ferrugineus</name>
    <dbReference type="NCBI Taxonomy" id="83449"/>
    <lineage>
        <taxon>Bacteria</taxon>
        <taxon>Pseudomonadati</taxon>
        <taxon>Myxococcota</taxon>
        <taxon>Myxococcia</taxon>
        <taxon>Myxococcales</taxon>
        <taxon>Cystobacterineae</taxon>
        <taxon>Archangiaceae</taxon>
        <taxon>Cystobacter</taxon>
    </lineage>
</organism>
<evidence type="ECO:0000313" key="4">
    <source>
        <dbReference type="Proteomes" id="UP000182229"/>
    </source>
</evidence>
<protein>
    <recommendedName>
        <fullName evidence="2">FHA domain-containing protein</fullName>
    </recommendedName>
</protein>
<reference evidence="4" key="1">
    <citation type="submission" date="2016-11" db="EMBL/GenBank/DDBJ databases">
        <authorList>
            <person name="Shukria A."/>
            <person name="Stevens D.C."/>
        </authorList>
    </citation>
    <scope>NUCLEOTIDE SEQUENCE [LARGE SCALE GENOMIC DNA]</scope>
    <source>
        <strain evidence="4">Cbfe23</strain>
    </source>
</reference>
<keyword evidence="1" id="KW-0472">Membrane</keyword>
<keyword evidence="1" id="KW-1133">Transmembrane helix</keyword>
<accession>A0A1L9B3I3</accession>
<comment type="caution">
    <text evidence="3">The sequence shown here is derived from an EMBL/GenBank/DDBJ whole genome shotgun (WGS) entry which is preliminary data.</text>
</comment>
<gene>
    <name evidence="3" type="ORF">BON30_30195</name>
</gene>
<dbReference type="AlphaFoldDB" id="A0A1L9B3I3"/>
<evidence type="ECO:0000313" key="3">
    <source>
        <dbReference type="EMBL" id="OJH36780.1"/>
    </source>
</evidence>
<keyword evidence="1" id="KW-0812">Transmembrane</keyword>
<dbReference type="CDD" id="cd00060">
    <property type="entry name" value="FHA"/>
    <property type="match status" value="1"/>
</dbReference>
<feature type="transmembrane region" description="Helical" evidence="1">
    <location>
        <begin position="188"/>
        <end position="209"/>
    </location>
</feature>
<dbReference type="Gene3D" id="2.60.200.20">
    <property type="match status" value="1"/>
</dbReference>
<reference evidence="3 4" key="2">
    <citation type="submission" date="2016-12" db="EMBL/GenBank/DDBJ databases">
        <title>Draft Genome Sequence of Cystobacter ferrugineus Strain Cbfe23.</title>
        <authorList>
            <person name="Akbar S."/>
            <person name="Dowd S.E."/>
            <person name="Stevens D.C."/>
        </authorList>
    </citation>
    <scope>NUCLEOTIDE SEQUENCE [LARGE SCALE GENOMIC DNA]</scope>
    <source>
        <strain evidence="3 4">Cbfe23</strain>
    </source>
</reference>
<dbReference type="PROSITE" id="PS50006">
    <property type="entry name" value="FHA_DOMAIN"/>
    <property type="match status" value="1"/>
</dbReference>
<dbReference type="OrthoDB" id="5762105at2"/>
<name>A0A1L9B3I3_9BACT</name>
<dbReference type="SUPFAM" id="SSF49879">
    <property type="entry name" value="SMAD/FHA domain"/>
    <property type="match status" value="1"/>
</dbReference>
<evidence type="ECO:0000259" key="2">
    <source>
        <dbReference type="PROSITE" id="PS50006"/>
    </source>
</evidence>
<sequence length="324" mass="35758">MDEVIFLEVLEGDDVVASRHRLERFPATVGRGYTNDVILDDPKVSASHLCIERTEEGALVLRDVGSHNGTFRVEPWARLAELVLTNDTRVAVGDTILRFRSRNHPVEDTRISAAPVAPRNHLFERPFAFPAMLAAAVVVALLDEYLTNFQKTNWGALALAVVLPVTAAFIWSGLWSLASKVTRRHFHFGAHGTIGSLGLLGVIAVPMLLNLVAYSLALGAWTRWLFLAGTLGWVGFVLFHHLRYVTRADPRRLGLMLGGVLVCLGALTQADSLLDEEEFSSALPVDRTLLPPAFRVVPARSMDSFFEDTRELQTEVDALAKEKP</sequence>